<evidence type="ECO:0000259" key="7">
    <source>
        <dbReference type="PROSITE" id="PS50853"/>
    </source>
</evidence>
<dbReference type="InterPro" id="IPR050186">
    <property type="entry name" value="TPT_transporter"/>
</dbReference>
<evidence type="ECO:0000313" key="9">
    <source>
        <dbReference type="WBParaSite" id="scf7180000424346.g12825"/>
    </source>
</evidence>
<evidence type="ECO:0000256" key="4">
    <source>
        <dbReference type="ARBA" id="ARBA00023136"/>
    </source>
</evidence>
<feature type="transmembrane region" description="Helical" evidence="5">
    <location>
        <begin position="223"/>
        <end position="244"/>
    </location>
</feature>
<sequence>MTQNRQEKTLAQQYVNIFAAVSSYWICSIGLLDAPLFITWYQCLVSLILCFTADLLSQTFPRLITFPRMAVDLKLCKAVLPLSLVFVAMITFNNLCLKYVGVSFYYVGRSLTTVFNVICSYLILGQKTSRNALLCCLTIVAGFFLGVDQEDVAGTLSVIGVIFGVLASLCVALNAIFTKKTLPMVGDSIWRMTMYNNLNAVLLFLPLMLFTGELGTIPYSPNIVAPTFWLLMTLSGFFGFIMGYVTGWQIQATSALTHNISGTAKAAAQTVIAVGWWREVKPILWWLSNLVVLVGSAAYTWVQKRDMDKRFHENQGQETEKAEEIRKIKNSDENGIRLNGIHSAEQGLIKGKENQVPDPPENFRVESLTPNSATLRWDPPSSIDNILVRGYTLSYGTGSTDTRKVVLEGAENVEYTLNMLKPNTSYVLSLTAYNEAYGEDSSRLLLLIKTPLNNFQQAKDEVLEEENNKYLLNNLLLPKPSGLKVEKTGNVDEFLLYWDEPKELINENNKKKNFIYYIVQYWKDSGILKDGRIKEELHKINVEHPPALLTGIKLINSNKYLAKVKLISSNGSMSQWSEKLPLLRKSEEKINKNRWKSGGGKIIGEEVEEDFCGFELPSICDFFREGQWRWERRNSTKDGFSMVIREQLKTLKEFNFKNNKKELYGRLLSPMFNLKPSETFCVSVQTKLERGGFGAIFRVGIRFESEPQSLWLYRKSLQRFWPQGEWLRLSWQLRRKSVNRGFQLIFDVSKHNEADQIKFFFSLDNLFVRASDCPIELEPFFGAAPGKGGFLN</sequence>
<keyword evidence="4 5" id="KW-0472">Membrane</keyword>
<name>A0A915P7N5_9BILA</name>
<dbReference type="InterPro" id="IPR037185">
    <property type="entry name" value="EmrE-like"/>
</dbReference>
<dbReference type="GO" id="GO:0016020">
    <property type="term" value="C:membrane"/>
    <property type="evidence" value="ECO:0007669"/>
    <property type="project" value="UniProtKB-SubCell"/>
</dbReference>
<dbReference type="Proteomes" id="UP000887560">
    <property type="component" value="Unplaced"/>
</dbReference>
<keyword evidence="2 5" id="KW-0812">Transmembrane</keyword>
<dbReference type="InterPro" id="IPR000998">
    <property type="entry name" value="MAM_dom"/>
</dbReference>
<dbReference type="SMART" id="SM00060">
    <property type="entry name" value="FN3"/>
    <property type="match status" value="2"/>
</dbReference>
<feature type="transmembrane region" description="Helical" evidence="5">
    <location>
        <begin position="198"/>
        <end position="217"/>
    </location>
</feature>
<keyword evidence="3 5" id="KW-1133">Transmembrane helix</keyword>
<dbReference type="SUPFAM" id="SSF49265">
    <property type="entry name" value="Fibronectin type III"/>
    <property type="match status" value="2"/>
</dbReference>
<evidence type="ECO:0000259" key="6">
    <source>
        <dbReference type="PROSITE" id="PS50060"/>
    </source>
</evidence>
<dbReference type="CDD" id="cd00063">
    <property type="entry name" value="FN3"/>
    <property type="match status" value="1"/>
</dbReference>
<evidence type="ECO:0000256" key="1">
    <source>
        <dbReference type="ARBA" id="ARBA00004141"/>
    </source>
</evidence>
<dbReference type="Pfam" id="PF00041">
    <property type="entry name" value="fn3"/>
    <property type="match status" value="1"/>
</dbReference>
<feature type="transmembrane region" description="Helical" evidence="5">
    <location>
        <begin position="153"/>
        <end position="177"/>
    </location>
</feature>
<dbReference type="InterPro" id="IPR003961">
    <property type="entry name" value="FN3_dom"/>
</dbReference>
<evidence type="ECO:0000256" key="5">
    <source>
        <dbReference type="SAM" id="Phobius"/>
    </source>
</evidence>
<dbReference type="AlphaFoldDB" id="A0A915P7N5"/>
<feature type="transmembrane region" description="Helical" evidence="5">
    <location>
        <begin position="78"/>
        <end position="100"/>
    </location>
</feature>
<dbReference type="InterPro" id="IPR004853">
    <property type="entry name" value="Sugar_P_trans_dom"/>
</dbReference>
<dbReference type="SUPFAM" id="SSF103481">
    <property type="entry name" value="Multidrug resistance efflux transporter EmrE"/>
    <property type="match status" value="1"/>
</dbReference>
<dbReference type="PROSITE" id="PS50060">
    <property type="entry name" value="MAM_2"/>
    <property type="match status" value="1"/>
</dbReference>
<feature type="transmembrane region" description="Helical" evidence="5">
    <location>
        <begin position="283"/>
        <end position="302"/>
    </location>
</feature>
<proteinExistence type="predicted"/>
<reference evidence="9" key="1">
    <citation type="submission" date="2022-11" db="UniProtKB">
        <authorList>
            <consortium name="WormBaseParasite"/>
        </authorList>
    </citation>
    <scope>IDENTIFICATION</scope>
</reference>
<feature type="domain" description="Fibronectin type-III" evidence="7">
    <location>
        <begin position="359"/>
        <end position="453"/>
    </location>
</feature>
<evidence type="ECO:0000313" key="8">
    <source>
        <dbReference type="Proteomes" id="UP000887560"/>
    </source>
</evidence>
<feature type="transmembrane region" description="Helical" evidence="5">
    <location>
        <begin position="38"/>
        <end position="57"/>
    </location>
</feature>
<protein>
    <submittedName>
        <fullName evidence="9">Sugar phosphate transporter domain-containing protein</fullName>
    </submittedName>
</protein>
<evidence type="ECO:0000256" key="3">
    <source>
        <dbReference type="ARBA" id="ARBA00022989"/>
    </source>
</evidence>
<feature type="transmembrane region" description="Helical" evidence="5">
    <location>
        <begin position="106"/>
        <end position="124"/>
    </location>
</feature>
<dbReference type="Gene3D" id="2.60.40.10">
    <property type="entry name" value="Immunoglobulins"/>
    <property type="match status" value="2"/>
</dbReference>
<evidence type="ECO:0000256" key="2">
    <source>
        <dbReference type="ARBA" id="ARBA00022692"/>
    </source>
</evidence>
<feature type="domain" description="MAM" evidence="6">
    <location>
        <begin position="610"/>
        <end position="775"/>
    </location>
</feature>
<dbReference type="InterPro" id="IPR036116">
    <property type="entry name" value="FN3_sf"/>
</dbReference>
<feature type="transmembrane region" description="Helical" evidence="5">
    <location>
        <begin position="131"/>
        <end position="147"/>
    </location>
</feature>
<keyword evidence="8" id="KW-1185">Reference proteome</keyword>
<dbReference type="Pfam" id="PF03151">
    <property type="entry name" value="TPT"/>
    <property type="match status" value="1"/>
</dbReference>
<comment type="subcellular location">
    <subcellularLocation>
        <location evidence="1">Membrane</location>
        <topology evidence="1">Multi-pass membrane protein</topology>
    </subcellularLocation>
</comment>
<dbReference type="PANTHER" id="PTHR11132">
    <property type="entry name" value="SOLUTE CARRIER FAMILY 35"/>
    <property type="match status" value="1"/>
</dbReference>
<organism evidence="8 9">
    <name type="scientific">Meloidogyne floridensis</name>
    <dbReference type="NCBI Taxonomy" id="298350"/>
    <lineage>
        <taxon>Eukaryota</taxon>
        <taxon>Metazoa</taxon>
        <taxon>Ecdysozoa</taxon>
        <taxon>Nematoda</taxon>
        <taxon>Chromadorea</taxon>
        <taxon>Rhabditida</taxon>
        <taxon>Tylenchina</taxon>
        <taxon>Tylenchomorpha</taxon>
        <taxon>Tylenchoidea</taxon>
        <taxon>Meloidogynidae</taxon>
        <taxon>Meloidogyninae</taxon>
        <taxon>Meloidogyne</taxon>
    </lineage>
</organism>
<feature type="transmembrane region" description="Helical" evidence="5">
    <location>
        <begin position="14"/>
        <end position="32"/>
    </location>
</feature>
<accession>A0A915P7N5</accession>
<dbReference type="PROSITE" id="PS50853">
    <property type="entry name" value="FN3"/>
    <property type="match status" value="1"/>
</dbReference>
<dbReference type="InterPro" id="IPR013783">
    <property type="entry name" value="Ig-like_fold"/>
</dbReference>
<dbReference type="WBParaSite" id="scf7180000424346.g12825">
    <property type="protein sequence ID" value="scf7180000424346.g12825"/>
    <property type="gene ID" value="scf7180000424346.g12825"/>
</dbReference>